<evidence type="ECO:0000256" key="6">
    <source>
        <dbReference type="ARBA" id="ARBA00022842"/>
    </source>
</evidence>
<dbReference type="Gene3D" id="3.40.50.1000">
    <property type="entry name" value="HAD superfamily/HAD-like"/>
    <property type="match status" value="1"/>
</dbReference>
<dbReference type="Pfam" id="PF08282">
    <property type="entry name" value="Hydrolase_3"/>
    <property type="match status" value="1"/>
</dbReference>
<comment type="subunit">
    <text evidence="3">Homotetramer.</text>
</comment>
<dbReference type="PANTHER" id="PTHR21485">
    <property type="entry name" value="HAD SUPERFAMILY MEMBERS CMAS AND KDSC"/>
    <property type="match status" value="1"/>
</dbReference>
<gene>
    <name evidence="7" type="ORF">OV287_02825</name>
</gene>
<dbReference type="SFLD" id="SFLDG01138">
    <property type="entry name" value="C1.6.2:_Deoxy-d-mannose-octulo"/>
    <property type="match status" value="1"/>
</dbReference>
<evidence type="ECO:0000313" key="8">
    <source>
        <dbReference type="Proteomes" id="UP001207654"/>
    </source>
</evidence>
<evidence type="ECO:0000256" key="4">
    <source>
        <dbReference type="ARBA" id="ARBA00022723"/>
    </source>
</evidence>
<evidence type="ECO:0000256" key="2">
    <source>
        <dbReference type="ARBA" id="ARBA00005893"/>
    </source>
</evidence>
<comment type="similarity">
    <text evidence="2">Belongs to the KdsC family.</text>
</comment>
<accession>A0ABT3ZVS5</accession>
<dbReference type="RefSeq" id="WP_267532414.1">
    <property type="nucleotide sequence ID" value="NZ_JAPNKA010000001.1"/>
</dbReference>
<dbReference type="Proteomes" id="UP001207654">
    <property type="component" value="Unassembled WGS sequence"/>
</dbReference>
<proteinExistence type="inferred from homology"/>
<dbReference type="SUPFAM" id="SSF56784">
    <property type="entry name" value="HAD-like"/>
    <property type="match status" value="1"/>
</dbReference>
<dbReference type="InterPro" id="IPR036412">
    <property type="entry name" value="HAD-like_sf"/>
</dbReference>
<evidence type="ECO:0000313" key="7">
    <source>
        <dbReference type="EMBL" id="MCY1073406.1"/>
    </source>
</evidence>
<comment type="caution">
    <text evidence="7">The sequence shown here is derived from an EMBL/GenBank/DDBJ whole genome shotgun (WGS) entry which is preliminary data.</text>
</comment>
<dbReference type="InterPro" id="IPR050793">
    <property type="entry name" value="CMP-NeuNAc_synthase"/>
</dbReference>
<dbReference type="SFLD" id="SFLDG01136">
    <property type="entry name" value="C1.6:_Phosphoserine_Phosphatas"/>
    <property type="match status" value="1"/>
</dbReference>
<organism evidence="7 8">
    <name type="scientific">Archangium lansingense</name>
    <dbReference type="NCBI Taxonomy" id="2995310"/>
    <lineage>
        <taxon>Bacteria</taxon>
        <taxon>Pseudomonadati</taxon>
        <taxon>Myxococcota</taxon>
        <taxon>Myxococcia</taxon>
        <taxon>Myxococcales</taxon>
        <taxon>Cystobacterineae</taxon>
        <taxon>Archangiaceae</taxon>
        <taxon>Archangium</taxon>
    </lineage>
</organism>
<keyword evidence="5 7" id="KW-0378">Hydrolase</keyword>
<dbReference type="SFLD" id="SFLDS00003">
    <property type="entry name" value="Haloacid_Dehalogenase"/>
    <property type="match status" value="1"/>
</dbReference>
<dbReference type="InterPro" id="IPR023214">
    <property type="entry name" value="HAD_sf"/>
</dbReference>
<sequence>MNQNLESLKGRVSRLSVMIFDIDGTLTDGRIFWVPNSGWTQMYSVRDGMGIKRLQEAGLEVAAISGGDSLSAQMRMQSLGIKHVHFGSQDKVAHFEKLLELLKVTADRCGYMGDETVDLPLLKAVGFSAAPPEAPDEVRSQVHYVAQRQAGFGAAREVCEFILRHRQVP</sequence>
<name>A0ABT3ZVS5_9BACT</name>
<evidence type="ECO:0000256" key="5">
    <source>
        <dbReference type="ARBA" id="ARBA00022801"/>
    </source>
</evidence>
<dbReference type="PIRSF" id="PIRSF006118">
    <property type="entry name" value="KDO8-P_Ptase"/>
    <property type="match status" value="1"/>
</dbReference>
<comment type="cofactor">
    <cofactor evidence="1">
        <name>Mg(2+)</name>
        <dbReference type="ChEBI" id="CHEBI:18420"/>
    </cofactor>
</comment>
<dbReference type="NCBIfam" id="TIGR01670">
    <property type="entry name" value="KdsC-phosphatas"/>
    <property type="match status" value="1"/>
</dbReference>
<dbReference type="InterPro" id="IPR010023">
    <property type="entry name" value="KdsC_fam"/>
</dbReference>
<keyword evidence="4" id="KW-0479">Metal-binding</keyword>
<keyword evidence="6" id="KW-0460">Magnesium</keyword>
<dbReference type="GO" id="GO:0016787">
    <property type="term" value="F:hydrolase activity"/>
    <property type="evidence" value="ECO:0007669"/>
    <property type="project" value="UniProtKB-KW"/>
</dbReference>
<reference evidence="7 8" key="1">
    <citation type="submission" date="2022-11" db="EMBL/GenBank/DDBJ databases">
        <title>Minimal conservation of predation-associated metabolite biosynthetic gene clusters underscores biosynthetic potential of Myxococcota including descriptions for ten novel species: Archangium lansinium sp. nov., Myxococcus landrumus sp. nov., Nannocystis bai.</title>
        <authorList>
            <person name="Ahearne A."/>
            <person name="Stevens C."/>
            <person name="Phillips K."/>
        </authorList>
    </citation>
    <scope>NUCLEOTIDE SEQUENCE [LARGE SCALE GENOMIC DNA]</scope>
    <source>
        <strain evidence="7 8">MIWBW</strain>
    </source>
</reference>
<keyword evidence="8" id="KW-1185">Reference proteome</keyword>
<dbReference type="PANTHER" id="PTHR21485:SF3">
    <property type="entry name" value="N-ACYLNEURAMINATE CYTIDYLYLTRANSFERASE"/>
    <property type="match status" value="1"/>
</dbReference>
<evidence type="ECO:0000256" key="3">
    <source>
        <dbReference type="ARBA" id="ARBA00011881"/>
    </source>
</evidence>
<evidence type="ECO:0000256" key="1">
    <source>
        <dbReference type="ARBA" id="ARBA00001946"/>
    </source>
</evidence>
<dbReference type="EMBL" id="JAPNKA010000001">
    <property type="protein sequence ID" value="MCY1073406.1"/>
    <property type="molecule type" value="Genomic_DNA"/>
</dbReference>
<protein>
    <submittedName>
        <fullName evidence="7">HAD hydrolase family protein</fullName>
    </submittedName>
</protein>